<name>A0A1M5KY56_9EURY</name>
<evidence type="ECO:0000313" key="4">
    <source>
        <dbReference type="Proteomes" id="UP000184357"/>
    </source>
</evidence>
<dbReference type="EMBL" id="FQWV01000001">
    <property type="protein sequence ID" value="SHG57439.1"/>
    <property type="molecule type" value="Genomic_DNA"/>
</dbReference>
<gene>
    <name evidence="3" type="ORF">SAMN05443636_0682</name>
</gene>
<sequence>MTRFDANTSADRRKLFADAVTAHRERGSAFLTIEVEPPREQLQFGDPDDEDDRSDPDDGEQEAPPWIQFAEKTFNLDCTDEELSRLHDVLDEYPEFRVDEQEAPDEAEGTNVRISARSDANRLAGFLDRAFVEVYDQPEDYRAWVVQI</sequence>
<evidence type="ECO:0000259" key="2">
    <source>
        <dbReference type="Pfam" id="PF25930"/>
    </source>
</evidence>
<keyword evidence="4" id="KW-1185">Reference proteome</keyword>
<proteinExistence type="predicted"/>
<accession>A0A1M5KY56</accession>
<dbReference type="OrthoDB" id="193911at2157"/>
<feature type="region of interest" description="Disordered" evidence="1">
    <location>
        <begin position="28"/>
        <end position="63"/>
    </location>
</feature>
<dbReference type="STRING" id="43928.SAMN05443636_0682"/>
<organism evidence="3 4">
    <name type="scientific">Halobaculum gomorrense</name>
    <dbReference type="NCBI Taxonomy" id="43928"/>
    <lineage>
        <taxon>Archaea</taxon>
        <taxon>Methanobacteriati</taxon>
        <taxon>Methanobacteriota</taxon>
        <taxon>Stenosarchaea group</taxon>
        <taxon>Halobacteria</taxon>
        <taxon>Halobacteriales</taxon>
        <taxon>Haloferacaceae</taxon>
        <taxon>Halobaculum</taxon>
    </lineage>
</organism>
<feature type="domain" description="DUF7975" evidence="2">
    <location>
        <begin position="1"/>
        <end position="148"/>
    </location>
</feature>
<dbReference type="InterPro" id="IPR058281">
    <property type="entry name" value="DUF7975"/>
</dbReference>
<dbReference type="AlphaFoldDB" id="A0A1M5KY56"/>
<feature type="compositionally biased region" description="Acidic residues" evidence="1">
    <location>
        <begin position="46"/>
        <end position="61"/>
    </location>
</feature>
<dbReference type="Pfam" id="PF25930">
    <property type="entry name" value="DUF7975"/>
    <property type="match status" value="1"/>
</dbReference>
<reference evidence="3 4" key="1">
    <citation type="submission" date="2016-11" db="EMBL/GenBank/DDBJ databases">
        <authorList>
            <person name="Jaros S."/>
            <person name="Januszkiewicz K."/>
            <person name="Wedrychowicz H."/>
        </authorList>
    </citation>
    <scope>NUCLEOTIDE SEQUENCE [LARGE SCALE GENOMIC DNA]</scope>
    <source>
        <strain evidence="3 4">DSM 9297</strain>
    </source>
</reference>
<protein>
    <recommendedName>
        <fullName evidence="2">DUF7975 domain-containing protein</fullName>
    </recommendedName>
</protein>
<evidence type="ECO:0000256" key="1">
    <source>
        <dbReference type="SAM" id="MobiDB-lite"/>
    </source>
</evidence>
<dbReference type="Proteomes" id="UP000184357">
    <property type="component" value="Unassembled WGS sequence"/>
</dbReference>
<evidence type="ECO:0000313" key="3">
    <source>
        <dbReference type="EMBL" id="SHG57439.1"/>
    </source>
</evidence>
<dbReference type="RefSeq" id="WP_073306953.1">
    <property type="nucleotide sequence ID" value="NZ_FQWV01000001.1"/>
</dbReference>